<dbReference type="PANTHER" id="PTHR35394:SF5">
    <property type="entry name" value="DUF3176 DOMAIN-CONTAINING PROTEIN"/>
    <property type="match status" value="1"/>
</dbReference>
<keyword evidence="2" id="KW-0812">Transmembrane</keyword>
<feature type="region of interest" description="Disordered" evidence="1">
    <location>
        <begin position="1"/>
        <end position="32"/>
    </location>
</feature>
<dbReference type="AlphaFoldDB" id="A0A6A5USJ2"/>
<evidence type="ECO:0000313" key="4">
    <source>
        <dbReference type="Proteomes" id="UP000800036"/>
    </source>
</evidence>
<sequence>MTPGTAEKAEEAEKFEDTQTEKPSPKGHPGKLNFAQKIEQKLWKYSASKNVLKRWLVEIISWTISALSMAGIVAVLYIYRNQPLPRWPLNITLGAYISVLAKVSTAALLLPVSEALGQLKWIWFHVKRDKSEQSKKLWDFELFDNASRGPWGSFVLMLRTKCASLSRAP</sequence>
<gene>
    <name evidence="3" type="ORF">BU23DRAFT_485768</name>
</gene>
<dbReference type="Pfam" id="PF11374">
    <property type="entry name" value="DUF3176"/>
    <property type="match status" value="1"/>
</dbReference>
<proteinExistence type="predicted"/>
<name>A0A6A5USJ2_9PLEO</name>
<organism evidence="3 4">
    <name type="scientific">Bimuria novae-zelandiae CBS 107.79</name>
    <dbReference type="NCBI Taxonomy" id="1447943"/>
    <lineage>
        <taxon>Eukaryota</taxon>
        <taxon>Fungi</taxon>
        <taxon>Dikarya</taxon>
        <taxon>Ascomycota</taxon>
        <taxon>Pezizomycotina</taxon>
        <taxon>Dothideomycetes</taxon>
        <taxon>Pleosporomycetidae</taxon>
        <taxon>Pleosporales</taxon>
        <taxon>Massarineae</taxon>
        <taxon>Didymosphaeriaceae</taxon>
        <taxon>Bimuria</taxon>
    </lineage>
</organism>
<keyword evidence="2" id="KW-0472">Membrane</keyword>
<evidence type="ECO:0000256" key="1">
    <source>
        <dbReference type="SAM" id="MobiDB-lite"/>
    </source>
</evidence>
<dbReference type="OrthoDB" id="5242705at2759"/>
<keyword evidence="4" id="KW-1185">Reference proteome</keyword>
<dbReference type="InterPro" id="IPR021514">
    <property type="entry name" value="DUF3176"/>
</dbReference>
<evidence type="ECO:0000313" key="3">
    <source>
        <dbReference type="EMBL" id="KAF1966752.1"/>
    </source>
</evidence>
<evidence type="ECO:0000256" key="2">
    <source>
        <dbReference type="SAM" id="Phobius"/>
    </source>
</evidence>
<dbReference type="EMBL" id="ML976742">
    <property type="protein sequence ID" value="KAF1966752.1"/>
    <property type="molecule type" value="Genomic_DNA"/>
</dbReference>
<keyword evidence="2" id="KW-1133">Transmembrane helix</keyword>
<feature type="transmembrane region" description="Helical" evidence="2">
    <location>
        <begin position="91"/>
        <end position="112"/>
    </location>
</feature>
<protein>
    <submittedName>
        <fullName evidence="3">Uncharacterized protein</fullName>
    </submittedName>
</protein>
<dbReference type="PANTHER" id="PTHR35394">
    <property type="entry name" value="DUF3176 DOMAIN-CONTAINING PROTEIN"/>
    <property type="match status" value="1"/>
</dbReference>
<dbReference type="Proteomes" id="UP000800036">
    <property type="component" value="Unassembled WGS sequence"/>
</dbReference>
<accession>A0A6A5USJ2</accession>
<feature type="compositionally biased region" description="Basic and acidic residues" evidence="1">
    <location>
        <begin position="7"/>
        <end position="24"/>
    </location>
</feature>
<feature type="transmembrane region" description="Helical" evidence="2">
    <location>
        <begin position="55"/>
        <end position="79"/>
    </location>
</feature>
<reference evidence="3" key="1">
    <citation type="journal article" date="2020" name="Stud. Mycol.">
        <title>101 Dothideomycetes genomes: a test case for predicting lifestyles and emergence of pathogens.</title>
        <authorList>
            <person name="Haridas S."/>
            <person name="Albert R."/>
            <person name="Binder M."/>
            <person name="Bloem J."/>
            <person name="Labutti K."/>
            <person name="Salamov A."/>
            <person name="Andreopoulos B."/>
            <person name="Baker S."/>
            <person name="Barry K."/>
            <person name="Bills G."/>
            <person name="Bluhm B."/>
            <person name="Cannon C."/>
            <person name="Castanera R."/>
            <person name="Culley D."/>
            <person name="Daum C."/>
            <person name="Ezra D."/>
            <person name="Gonzalez J."/>
            <person name="Henrissat B."/>
            <person name="Kuo A."/>
            <person name="Liang C."/>
            <person name="Lipzen A."/>
            <person name="Lutzoni F."/>
            <person name="Magnuson J."/>
            <person name="Mondo S."/>
            <person name="Nolan M."/>
            <person name="Ohm R."/>
            <person name="Pangilinan J."/>
            <person name="Park H.-J."/>
            <person name="Ramirez L."/>
            <person name="Alfaro M."/>
            <person name="Sun H."/>
            <person name="Tritt A."/>
            <person name="Yoshinaga Y."/>
            <person name="Zwiers L.-H."/>
            <person name="Turgeon B."/>
            <person name="Goodwin S."/>
            <person name="Spatafora J."/>
            <person name="Crous P."/>
            <person name="Grigoriev I."/>
        </authorList>
    </citation>
    <scope>NUCLEOTIDE SEQUENCE</scope>
    <source>
        <strain evidence="3">CBS 107.79</strain>
    </source>
</reference>